<dbReference type="STRING" id="196109.A0A136IJG2"/>
<dbReference type="OrthoDB" id="4932578at2759"/>
<name>A0A136IJG2_9PEZI</name>
<gene>
    <name evidence="1" type="ORF">Micbo1qcDRAFT_111839</name>
</gene>
<dbReference type="AlphaFoldDB" id="A0A136IJG2"/>
<feature type="non-terminal residue" evidence="1">
    <location>
        <position position="1"/>
    </location>
</feature>
<dbReference type="InParanoid" id="A0A136IJG2"/>
<dbReference type="Proteomes" id="UP000070501">
    <property type="component" value="Unassembled WGS sequence"/>
</dbReference>
<keyword evidence="2" id="KW-1185">Reference proteome</keyword>
<dbReference type="EMBL" id="KQ964304">
    <property type="protein sequence ID" value="KXJ84994.1"/>
    <property type="molecule type" value="Genomic_DNA"/>
</dbReference>
<dbReference type="InterPro" id="IPR022198">
    <property type="entry name" value="DUF3723"/>
</dbReference>
<accession>A0A136IJG2</accession>
<feature type="non-terminal residue" evidence="1">
    <location>
        <position position="238"/>
    </location>
</feature>
<organism evidence="1 2">
    <name type="scientific">Microdochium bolleyi</name>
    <dbReference type="NCBI Taxonomy" id="196109"/>
    <lineage>
        <taxon>Eukaryota</taxon>
        <taxon>Fungi</taxon>
        <taxon>Dikarya</taxon>
        <taxon>Ascomycota</taxon>
        <taxon>Pezizomycotina</taxon>
        <taxon>Sordariomycetes</taxon>
        <taxon>Xylariomycetidae</taxon>
        <taxon>Xylariales</taxon>
        <taxon>Microdochiaceae</taxon>
        <taxon>Microdochium</taxon>
    </lineage>
</organism>
<evidence type="ECO:0000313" key="2">
    <source>
        <dbReference type="Proteomes" id="UP000070501"/>
    </source>
</evidence>
<dbReference type="Pfam" id="PF12520">
    <property type="entry name" value="DUF3723"/>
    <property type="match status" value="1"/>
</dbReference>
<sequence>QLSLCKQKTLRSLLTHGEIVRALDKLYPFPGLWGGLHLGNIHRHLAIHCDEQIISYINHIETVWGRITNGHIQARGCADLHTVKFLQFKAPGVCETDRLSITKAMNSGNIFSLITNDRIRQRILINILSLKTVIPSIATFHENMKYFSIGAKILRNVFKFESTSTLARDPPSLLQQFCKRWQCTPSAMIEVGPNIVHSVPTTANARLAFIVLFIAALRQFDTLSAESPLQDHHRAGKT</sequence>
<evidence type="ECO:0000313" key="1">
    <source>
        <dbReference type="EMBL" id="KXJ84994.1"/>
    </source>
</evidence>
<proteinExistence type="predicted"/>
<protein>
    <submittedName>
        <fullName evidence="1">Uncharacterized protein</fullName>
    </submittedName>
</protein>
<reference evidence="2" key="1">
    <citation type="submission" date="2016-02" db="EMBL/GenBank/DDBJ databases">
        <title>Draft genome sequence of Microdochium bolleyi, a fungal endophyte of beachgrass.</title>
        <authorList>
            <consortium name="DOE Joint Genome Institute"/>
            <person name="David A.S."/>
            <person name="May G."/>
            <person name="Haridas S."/>
            <person name="Lim J."/>
            <person name="Wang M."/>
            <person name="Labutti K."/>
            <person name="Lipzen A."/>
            <person name="Barry K."/>
            <person name="Grigoriev I.V."/>
        </authorList>
    </citation>
    <scope>NUCLEOTIDE SEQUENCE [LARGE SCALE GENOMIC DNA]</scope>
    <source>
        <strain evidence="2">J235TASD1</strain>
    </source>
</reference>